<reference evidence="11" key="1">
    <citation type="submission" date="2015-08" db="EMBL/GenBank/DDBJ databases">
        <authorList>
            <person name="Babu N.S."/>
            <person name="Beckwith C.J."/>
            <person name="Beseler K.G."/>
            <person name="Brison A."/>
            <person name="Carone J.V."/>
            <person name="Caskin T.P."/>
            <person name="Diamond M."/>
            <person name="Durham M.E."/>
            <person name="Foxe J.M."/>
            <person name="Go M."/>
            <person name="Henderson B.A."/>
            <person name="Jones I.B."/>
            <person name="McGettigan J.A."/>
            <person name="Micheletti S.J."/>
            <person name="Nasrallah M.E."/>
            <person name="Ortiz D."/>
            <person name="Piller C.R."/>
            <person name="Privatt S.R."/>
            <person name="Schneider S.L."/>
            <person name="Sharp S."/>
            <person name="Smith T.C."/>
            <person name="Stanton J.D."/>
            <person name="Ullery H.E."/>
            <person name="Wilson R.J."/>
            <person name="Serrano M.G."/>
            <person name="Buck G."/>
            <person name="Lee V."/>
            <person name="Wang Y."/>
            <person name="Carvalho R."/>
            <person name="Voegtly L."/>
            <person name="Shi R."/>
            <person name="Duckworth R."/>
            <person name="Johnson A."/>
            <person name="Loviza R."/>
            <person name="Walstead R."/>
            <person name="Shah Z."/>
            <person name="Kiflezghi M."/>
            <person name="Wade K."/>
            <person name="Ball S.L."/>
            <person name="Bradley K.W."/>
            <person name="Asai D.J."/>
            <person name="Bowman C.A."/>
            <person name="Russell D.A."/>
            <person name="Pope W.H."/>
            <person name="Jacobs-Sera D."/>
            <person name="Hendrix R.W."/>
            <person name="Hatfull G.F."/>
        </authorList>
    </citation>
    <scope>NUCLEOTIDE SEQUENCE</scope>
</reference>
<feature type="transmembrane region" description="Helical" evidence="9">
    <location>
        <begin position="599"/>
        <end position="620"/>
    </location>
</feature>
<dbReference type="InterPro" id="IPR027417">
    <property type="entry name" value="P-loop_NTPase"/>
</dbReference>
<dbReference type="SUPFAM" id="SSF52540">
    <property type="entry name" value="P-loop containing nucleoside triphosphate hydrolases"/>
    <property type="match status" value="1"/>
</dbReference>
<dbReference type="EMBL" id="GDKF01007302">
    <property type="protein sequence ID" value="JAT71320.1"/>
    <property type="molecule type" value="Transcribed_RNA"/>
</dbReference>
<dbReference type="PANTHER" id="PTHR48041:SF125">
    <property type="entry name" value="ABC TRANSPORTER G FAMILY"/>
    <property type="match status" value="1"/>
</dbReference>
<keyword evidence="4" id="KW-0547">Nucleotide-binding</keyword>
<dbReference type="PROSITE" id="PS50893">
    <property type="entry name" value="ABC_TRANSPORTER_2"/>
    <property type="match status" value="1"/>
</dbReference>
<feature type="transmembrane region" description="Helical" evidence="9">
    <location>
        <begin position="484"/>
        <end position="504"/>
    </location>
</feature>
<sequence>DNIISMGIDEDQKAREAGTPRVVPSGTSYGSDGHRNASFLERTHTVKLQIGQTDIGNLSIIESIPPNKRVVVQINAVSAHVPNFFSGPSWTSKLNPATWRKSSAATPVDDRPTMRQILFGIQGRIEPGEVLALMGPSGSGKTSLLSIMGARAQKLMKVSGSVTFNGAPLTKRLKRQVGYVLQDDLLYESLTVEETLGYAAALRLPREMSAADKAKRVDDVITALSLEGCRKTVIGGFFRKGISGGERKRTSVGHELLINPSIMFLDEPTSGLDSTTAMHLLQMLQFLAKGGRVIVTTIHQPSSRIYQTLDNLLLLSQGHCMYHGKAHHAVDWFDALGYTLPYRVNAADFILDLASADVSTEGGRDGEETRKYLVSCSELFMAKHPMEGFDFDTDKEDLHEIREKLDGGSPDVSTSSLDPVDLNGGNGLEKNGQGSIKALHVVAEEGGQGGEDANSNEHRWGASYKDQLKILFQRSIRTRRFQNFSVQDIAQLMVIAVLSGLFWLQKAQDDTLLSARNTIGLLFFEIMFLAFRMLFVALFTFPEEQRMMLKERASGMYRLSAFYFARLMSDWPMDFTIPTLFIIVVYFMGGLRYTAGAFFANYFTVILSMLVAQSLGLLIGTMVMNPKTAQTYATIIMLAMVLTGGFFVVGLADWIGWLKYLSFIYYALGMVLYFEFQGRTIYSCMEQGTDTCVLTNPSDPSTSPECTPVTNLQDSLQLLQDPNSQGEAIRNGFILLGFLIFFRVWCYYALRSKTAGL</sequence>
<evidence type="ECO:0000256" key="2">
    <source>
        <dbReference type="ARBA" id="ARBA00022448"/>
    </source>
</evidence>
<feature type="region of interest" description="Disordered" evidence="8">
    <location>
        <begin position="1"/>
        <end position="35"/>
    </location>
</feature>
<evidence type="ECO:0000256" key="7">
    <source>
        <dbReference type="ARBA" id="ARBA00023136"/>
    </source>
</evidence>
<dbReference type="Gene3D" id="3.40.50.300">
    <property type="entry name" value="P-loop containing nucleotide triphosphate hydrolases"/>
    <property type="match status" value="1"/>
</dbReference>
<dbReference type="CDD" id="cd03213">
    <property type="entry name" value="ABCG_EPDR"/>
    <property type="match status" value="1"/>
</dbReference>
<dbReference type="InterPro" id="IPR003439">
    <property type="entry name" value="ABC_transporter-like_ATP-bd"/>
</dbReference>
<keyword evidence="3 9" id="KW-0812">Transmembrane</keyword>
<evidence type="ECO:0000256" key="4">
    <source>
        <dbReference type="ARBA" id="ARBA00022741"/>
    </source>
</evidence>
<feature type="transmembrane region" description="Helical" evidence="9">
    <location>
        <begin position="732"/>
        <end position="750"/>
    </location>
</feature>
<evidence type="ECO:0000313" key="11">
    <source>
        <dbReference type="EMBL" id="JAT71320.1"/>
    </source>
</evidence>
<keyword evidence="7 9" id="KW-0472">Membrane</keyword>
<accession>A0A1D1ZWI1</accession>
<dbReference type="GO" id="GO:0016020">
    <property type="term" value="C:membrane"/>
    <property type="evidence" value="ECO:0007669"/>
    <property type="project" value="UniProtKB-SubCell"/>
</dbReference>
<evidence type="ECO:0000256" key="1">
    <source>
        <dbReference type="ARBA" id="ARBA00004141"/>
    </source>
</evidence>
<gene>
    <name evidence="11" type="ORF">g.18155</name>
</gene>
<dbReference type="InterPro" id="IPR013525">
    <property type="entry name" value="ABC2_TM"/>
</dbReference>
<feature type="non-terminal residue" evidence="11">
    <location>
        <position position="1"/>
    </location>
</feature>
<feature type="domain" description="ABC transporter" evidence="10">
    <location>
        <begin position="94"/>
        <end position="342"/>
    </location>
</feature>
<proteinExistence type="predicted"/>
<dbReference type="InterPro" id="IPR050352">
    <property type="entry name" value="ABCG_transporters"/>
</dbReference>
<dbReference type="InterPro" id="IPR003593">
    <property type="entry name" value="AAA+_ATPase"/>
</dbReference>
<dbReference type="GO" id="GO:0005524">
    <property type="term" value="F:ATP binding"/>
    <property type="evidence" value="ECO:0007669"/>
    <property type="project" value="UniProtKB-KW"/>
</dbReference>
<name>A0A1D1ZWI1_AUXPR</name>
<evidence type="ECO:0000256" key="9">
    <source>
        <dbReference type="SAM" id="Phobius"/>
    </source>
</evidence>
<evidence type="ECO:0000256" key="8">
    <source>
        <dbReference type="SAM" id="MobiDB-lite"/>
    </source>
</evidence>
<evidence type="ECO:0000256" key="3">
    <source>
        <dbReference type="ARBA" id="ARBA00022692"/>
    </source>
</evidence>
<feature type="transmembrane region" description="Helical" evidence="9">
    <location>
        <begin position="632"/>
        <end position="651"/>
    </location>
</feature>
<protein>
    <recommendedName>
        <fullName evidence="10">ABC transporter domain-containing protein</fullName>
    </recommendedName>
</protein>
<feature type="transmembrane region" description="Helical" evidence="9">
    <location>
        <begin position="519"/>
        <end position="541"/>
    </location>
</feature>
<evidence type="ECO:0000259" key="10">
    <source>
        <dbReference type="PROSITE" id="PS50893"/>
    </source>
</evidence>
<organism evidence="11">
    <name type="scientific">Auxenochlorella protothecoides</name>
    <name type="common">Green microalga</name>
    <name type="synonym">Chlorella protothecoides</name>
    <dbReference type="NCBI Taxonomy" id="3075"/>
    <lineage>
        <taxon>Eukaryota</taxon>
        <taxon>Viridiplantae</taxon>
        <taxon>Chlorophyta</taxon>
        <taxon>core chlorophytes</taxon>
        <taxon>Trebouxiophyceae</taxon>
        <taxon>Chlorellales</taxon>
        <taxon>Chlorellaceae</taxon>
        <taxon>Auxenochlorella</taxon>
    </lineage>
</organism>
<keyword evidence="6 9" id="KW-1133">Transmembrane helix</keyword>
<comment type="subcellular location">
    <subcellularLocation>
        <location evidence="1">Membrane</location>
        <topology evidence="1">Multi-pass membrane protein</topology>
    </subcellularLocation>
</comment>
<dbReference type="SMART" id="SM00382">
    <property type="entry name" value="AAA"/>
    <property type="match status" value="1"/>
</dbReference>
<keyword evidence="5" id="KW-0067">ATP-binding</keyword>
<dbReference type="GO" id="GO:0140359">
    <property type="term" value="F:ABC-type transporter activity"/>
    <property type="evidence" value="ECO:0007669"/>
    <property type="project" value="InterPro"/>
</dbReference>
<feature type="transmembrane region" description="Helical" evidence="9">
    <location>
        <begin position="657"/>
        <end position="676"/>
    </location>
</feature>
<dbReference type="Pfam" id="PF00005">
    <property type="entry name" value="ABC_tran"/>
    <property type="match status" value="1"/>
</dbReference>
<dbReference type="AlphaFoldDB" id="A0A1D1ZWI1"/>
<feature type="transmembrane region" description="Helical" evidence="9">
    <location>
        <begin position="562"/>
        <end position="587"/>
    </location>
</feature>
<dbReference type="PANTHER" id="PTHR48041">
    <property type="entry name" value="ABC TRANSPORTER G FAMILY MEMBER 28"/>
    <property type="match status" value="1"/>
</dbReference>
<dbReference type="GO" id="GO:0016887">
    <property type="term" value="F:ATP hydrolysis activity"/>
    <property type="evidence" value="ECO:0007669"/>
    <property type="project" value="InterPro"/>
</dbReference>
<dbReference type="Pfam" id="PF01061">
    <property type="entry name" value="ABC2_membrane"/>
    <property type="match status" value="1"/>
</dbReference>
<evidence type="ECO:0000256" key="5">
    <source>
        <dbReference type="ARBA" id="ARBA00022840"/>
    </source>
</evidence>
<keyword evidence="2" id="KW-0813">Transport</keyword>
<evidence type="ECO:0000256" key="6">
    <source>
        <dbReference type="ARBA" id="ARBA00022989"/>
    </source>
</evidence>